<dbReference type="Pfam" id="PF05922">
    <property type="entry name" value="Inhibitor_I9"/>
    <property type="match status" value="1"/>
</dbReference>
<dbReference type="EMBL" id="CM002874">
    <property type="protein sequence ID" value="KFK31538.1"/>
    <property type="molecule type" value="Genomic_DNA"/>
</dbReference>
<evidence type="ECO:0000313" key="12">
    <source>
        <dbReference type="Proteomes" id="UP000029120"/>
    </source>
</evidence>
<dbReference type="InterPro" id="IPR010259">
    <property type="entry name" value="S8pro/Inhibitor_I9"/>
</dbReference>
<evidence type="ECO:0000256" key="4">
    <source>
        <dbReference type="ARBA" id="ARBA00022801"/>
    </source>
</evidence>
<dbReference type="Pfam" id="PF00082">
    <property type="entry name" value="Peptidase_S8"/>
    <property type="match status" value="1"/>
</dbReference>
<proteinExistence type="inferred from homology"/>
<dbReference type="Gene3D" id="3.40.50.200">
    <property type="entry name" value="Peptidase S8/S53 domain"/>
    <property type="match status" value="1"/>
</dbReference>
<comment type="similarity">
    <text evidence="1 7">Belongs to the peptidase S8 family.</text>
</comment>
<dbReference type="AlphaFoldDB" id="A0A087GNT6"/>
<dbReference type="PROSITE" id="PS51892">
    <property type="entry name" value="SUBTILASE"/>
    <property type="match status" value="1"/>
</dbReference>
<evidence type="ECO:0000313" key="11">
    <source>
        <dbReference type="EMBL" id="KFK31538.1"/>
    </source>
</evidence>
<dbReference type="Gene3D" id="3.30.70.80">
    <property type="entry name" value="Peptidase S8 propeptide/proteinase inhibitor I9"/>
    <property type="match status" value="1"/>
</dbReference>
<evidence type="ECO:0000256" key="6">
    <source>
        <dbReference type="ARBA" id="ARBA00023180"/>
    </source>
</evidence>
<dbReference type="OrthoDB" id="206201at2759"/>
<feature type="domain" description="Peptidase S8/S53" evidence="9">
    <location>
        <begin position="176"/>
        <end position="325"/>
    </location>
</feature>
<evidence type="ECO:0000259" key="9">
    <source>
        <dbReference type="Pfam" id="PF00082"/>
    </source>
</evidence>
<dbReference type="InterPro" id="IPR045051">
    <property type="entry name" value="SBT"/>
</dbReference>
<keyword evidence="4" id="KW-0378">Hydrolase</keyword>
<evidence type="ECO:0000256" key="2">
    <source>
        <dbReference type="ARBA" id="ARBA00022670"/>
    </source>
</evidence>
<comment type="caution">
    <text evidence="7">Lacks conserved residue(s) required for the propagation of feature annotation.</text>
</comment>
<accession>A0A087GNT6</accession>
<dbReference type="SUPFAM" id="SSF52743">
    <property type="entry name" value="Subtilisin-like"/>
    <property type="match status" value="1"/>
</dbReference>
<dbReference type="InterPro" id="IPR037045">
    <property type="entry name" value="S8pro/Inhibitor_I9_sf"/>
</dbReference>
<dbReference type="GO" id="GO:0004252">
    <property type="term" value="F:serine-type endopeptidase activity"/>
    <property type="evidence" value="ECO:0007669"/>
    <property type="project" value="InterPro"/>
</dbReference>
<keyword evidence="5" id="KW-0720">Serine protease</keyword>
<evidence type="ECO:0000256" key="3">
    <source>
        <dbReference type="ARBA" id="ARBA00022729"/>
    </source>
</evidence>
<dbReference type="Gramene" id="KFK31538">
    <property type="protein sequence ID" value="KFK31538"/>
    <property type="gene ID" value="AALP_AA6G125400"/>
</dbReference>
<evidence type="ECO:0000256" key="8">
    <source>
        <dbReference type="SAM" id="SignalP"/>
    </source>
</evidence>
<evidence type="ECO:0008006" key="13">
    <source>
        <dbReference type="Google" id="ProtNLM"/>
    </source>
</evidence>
<dbReference type="InterPro" id="IPR036852">
    <property type="entry name" value="Peptidase_S8/S53_dom_sf"/>
</dbReference>
<protein>
    <recommendedName>
        <fullName evidence="13">Inhibitor I9 domain-containing protein</fullName>
    </recommendedName>
</protein>
<dbReference type="OMA" id="CENDTRE"/>
<dbReference type="PROSITE" id="PS51257">
    <property type="entry name" value="PROKAR_LIPOPROTEIN"/>
    <property type="match status" value="1"/>
</dbReference>
<dbReference type="GO" id="GO:0006508">
    <property type="term" value="P:proteolysis"/>
    <property type="evidence" value="ECO:0007669"/>
    <property type="project" value="UniProtKB-KW"/>
</dbReference>
<dbReference type="PANTHER" id="PTHR10795">
    <property type="entry name" value="PROPROTEIN CONVERTASE SUBTILISIN/KEXIN"/>
    <property type="match status" value="1"/>
</dbReference>
<dbReference type="Gene3D" id="3.50.30.30">
    <property type="match status" value="1"/>
</dbReference>
<keyword evidence="3 8" id="KW-0732">Signal</keyword>
<dbReference type="eggNOG" id="ENOG502QRC5">
    <property type="taxonomic scope" value="Eukaryota"/>
</dbReference>
<dbReference type="FunFam" id="3.30.70.80:FF:000002">
    <property type="entry name" value="Subtilisin-like protease SBT5.3"/>
    <property type="match status" value="1"/>
</dbReference>
<reference evidence="12" key="1">
    <citation type="journal article" date="2015" name="Nat. Plants">
        <title>Genome expansion of Arabis alpina linked with retrotransposition and reduced symmetric DNA methylation.</title>
        <authorList>
            <person name="Willing E.M."/>
            <person name="Rawat V."/>
            <person name="Mandakova T."/>
            <person name="Maumus F."/>
            <person name="James G.V."/>
            <person name="Nordstroem K.J."/>
            <person name="Becker C."/>
            <person name="Warthmann N."/>
            <person name="Chica C."/>
            <person name="Szarzynska B."/>
            <person name="Zytnicki M."/>
            <person name="Albani M.C."/>
            <person name="Kiefer C."/>
            <person name="Bergonzi S."/>
            <person name="Castaings L."/>
            <person name="Mateos J.L."/>
            <person name="Berns M.C."/>
            <person name="Bujdoso N."/>
            <person name="Piofczyk T."/>
            <person name="de Lorenzo L."/>
            <person name="Barrero-Sicilia C."/>
            <person name="Mateos I."/>
            <person name="Piednoel M."/>
            <person name="Hagmann J."/>
            <person name="Chen-Min-Tao R."/>
            <person name="Iglesias-Fernandez R."/>
            <person name="Schuster S.C."/>
            <person name="Alonso-Blanco C."/>
            <person name="Roudier F."/>
            <person name="Carbonero P."/>
            <person name="Paz-Ares J."/>
            <person name="Davis S.J."/>
            <person name="Pecinka A."/>
            <person name="Quesneville H."/>
            <person name="Colot V."/>
            <person name="Lysak M.A."/>
            <person name="Weigel D."/>
            <person name="Coupland G."/>
            <person name="Schneeberger K."/>
        </authorList>
    </citation>
    <scope>NUCLEOTIDE SEQUENCE [LARGE SCALE GENOMIC DNA]</scope>
    <source>
        <strain evidence="12">cv. Pajares</strain>
    </source>
</reference>
<name>A0A087GNT6_ARAAL</name>
<keyword evidence="6" id="KW-0325">Glycoprotein</keyword>
<evidence type="ECO:0000259" key="10">
    <source>
        <dbReference type="Pfam" id="PF05922"/>
    </source>
</evidence>
<dbReference type="Proteomes" id="UP000029120">
    <property type="component" value="Chromosome 6"/>
</dbReference>
<evidence type="ECO:0000256" key="7">
    <source>
        <dbReference type="PROSITE-ProRule" id="PRU01240"/>
    </source>
</evidence>
<sequence>MKLTSLFPLFFLVPFLASCAENKQVYIVYFGEHKGDKSLQEIEDHHHSYLQSVKESEEEAKSSLLYSYKHSINGFAAELSPDEASRLQKLDEVISVIKSHPRKYEVHTTRSWEFVGLEEQENDGDVKKHDVDGRFRVGRKFLKKAKHGDGIIVGLIDSARYYVKGYERYYGSFNVTANKDFLSPRDPDGHGTHTASTAVGRRVNGASALGGFAMGSASGGAPLARLAVYKACWAEPNMEKVGLNMCIEADMLAAIDDAIVDGVHVISISIATADPMPYLLDGIAIGALHAVKRNIVVAASAGNAGPKPGTLSNTAPWIITVGASSLDRSFVGGLVLGNGYTIKTESITAFKMENFAPLVYAANVVAPGIALNNSA</sequence>
<feature type="domain" description="Inhibitor I9" evidence="10">
    <location>
        <begin position="25"/>
        <end position="103"/>
    </location>
</feature>
<keyword evidence="2" id="KW-0645">Protease</keyword>
<evidence type="ECO:0000256" key="1">
    <source>
        <dbReference type="ARBA" id="ARBA00011073"/>
    </source>
</evidence>
<keyword evidence="12" id="KW-1185">Reference proteome</keyword>
<dbReference type="InterPro" id="IPR000209">
    <property type="entry name" value="Peptidase_S8/S53_dom"/>
</dbReference>
<organism evidence="11 12">
    <name type="scientific">Arabis alpina</name>
    <name type="common">Alpine rock-cress</name>
    <dbReference type="NCBI Taxonomy" id="50452"/>
    <lineage>
        <taxon>Eukaryota</taxon>
        <taxon>Viridiplantae</taxon>
        <taxon>Streptophyta</taxon>
        <taxon>Embryophyta</taxon>
        <taxon>Tracheophyta</taxon>
        <taxon>Spermatophyta</taxon>
        <taxon>Magnoliopsida</taxon>
        <taxon>eudicotyledons</taxon>
        <taxon>Gunneridae</taxon>
        <taxon>Pentapetalae</taxon>
        <taxon>rosids</taxon>
        <taxon>malvids</taxon>
        <taxon>Brassicales</taxon>
        <taxon>Brassicaceae</taxon>
        <taxon>Arabideae</taxon>
        <taxon>Arabis</taxon>
    </lineage>
</organism>
<gene>
    <name evidence="11" type="ordered locus">AALP_Aa6g125400</name>
</gene>
<feature type="signal peptide" evidence="8">
    <location>
        <begin position="1"/>
        <end position="19"/>
    </location>
</feature>
<feature type="chain" id="PRO_5001822259" description="Inhibitor I9 domain-containing protein" evidence="8">
    <location>
        <begin position="20"/>
        <end position="375"/>
    </location>
</feature>
<evidence type="ECO:0000256" key="5">
    <source>
        <dbReference type="ARBA" id="ARBA00022825"/>
    </source>
</evidence>